<dbReference type="AlphaFoldDB" id="A0A0J7IY69"/>
<dbReference type="PATRIC" id="fig|1304281.5.peg.2268"/>
<keyword evidence="2" id="KW-1185">Reference proteome</keyword>
<organism evidence="1 2">
    <name type="scientific">Chryseobacterium koreense CCUG 49689</name>
    <dbReference type="NCBI Taxonomy" id="1304281"/>
    <lineage>
        <taxon>Bacteria</taxon>
        <taxon>Pseudomonadati</taxon>
        <taxon>Bacteroidota</taxon>
        <taxon>Flavobacteriia</taxon>
        <taxon>Flavobacteriales</taxon>
        <taxon>Weeksellaceae</taxon>
        <taxon>Chryseobacterium group</taxon>
        <taxon>Chryseobacterium</taxon>
    </lineage>
</organism>
<sequence length="221" mass="26155">MSEFKKYLPTKIIAELKSDEDFSKYQMALDDFDVDDLQSLQSNFLFLNEELEEDYETFCENLHTHFGVIEELLHNEMDNTTEQKRKSEIFAIKGMYEDMWNYVADEKRKFIFYKESISKSIVVNNKNSTEDTESNEINSYSDTIRLLHETGIIDHLEKKYTNTSTNSIAKFFELITKKPLLASSTNTLFTTDKSNVKYLMKNLSHTKKQQIKNKLEEFKFY</sequence>
<evidence type="ECO:0000313" key="2">
    <source>
        <dbReference type="Proteomes" id="UP000035900"/>
    </source>
</evidence>
<protein>
    <submittedName>
        <fullName evidence="1">Uncharacterized protein</fullName>
    </submittedName>
</protein>
<dbReference type="OrthoDB" id="73767at59732"/>
<reference evidence="1 2" key="1">
    <citation type="journal article" date="2004" name="Int. J. Syst. Evol. Microbiol.">
        <title>Kaistella koreensis gen. nov., sp. nov., a novel member of the Chryseobacterium-Bergeyella-Riemerella branch.</title>
        <authorList>
            <person name="Kim M.K."/>
            <person name="Im W.T."/>
            <person name="Shin Y.K."/>
            <person name="Lim J.H."/>
            <person name="Kim S.H."/>
            <person name="Lee B.C."/>
            <person name="Park M.Y."/>
            <person name="Lee K.Y."/>
            <person name="Lee S.T."/>
        </authorList>
    </citation>
    <scope>NUCLEOTIDE SEQUENCE [LARGE SCALE GENOMIC DNA]</scope>
    <source>
        <strain evidence="1 2">CCUG 49689</strain>
    </source>
</reference>
<comment type="caution">
    <text evidence="1">The sequence shown here is derived from an EMBL/GenBank/DDBJ whole genome shotgun (WGS) entry which is preliminary data.</text>
</comment>
<name>A0A0J7IY69_9FLAO</name>
<evidence type="ECO:0000313" key="1">
    <source>
        <dbReference type="EMBL" id="KMQ70744.1"/>
    </source>
</evidence>
<dbReference type="RefSeq" id="WP_048500005.1">
    <property type="nucleotide sequence ID" value="NZ_LFNG01000013.1"/>
</dbReference>
<dbReference type="STRING" id="1304281.ACM44_10520"/>
<proteinExistence type="predicted"/>
<dbReference type="EMBL" id="LFNG01000013">
    <property type="protein sequence ID" value="KMQ70744.1"/>
    <property type="molecule type" value="Genomic_DNA"/>
</dbReference>
<gene>
    <name evidence="1" type="ORF">ACM44_10520</name>
</gene>
<dbReference type="Proteomes" id="UP000035900">
    <property type="component" value="Unassembled WGS sequence"/>
</dbReference>
<accession>A0A0J7IY69</accession>